<dbReference type="CDD" id="cd00565">
    <property type="entry name" value="Ubl_ThiS"/>
    <property type="match status" value="1"/>
</dbReference>
<gene>
    <name evidence="1" type="ORF">LZ24_00877</name>
</gene>
<dbReference type="InterPro" id="IPR003749">
    <property type="entry name" value="ThiS/MoaD-like"/>
</dbReference>
<organism evidence="1 2">
    <name type="scientific">Desulfobotulus alkaliphilus</name>
    <dbReference type="NCBI Taxonomy" id="622671"/>
    <lineage>
        <taxon>Bacteria</taxon>
        <taxon>Pseudomonadati</taxon>
        <taxon>Thermodesulfobacteriota</taxon>
        <taxon>Desulfobacteria</taxon>
        <taxon>Desulfobacterales</taxon>
        <taxon>Desulfobacteraceae</taxon>
        <taxon>Desulfobotulus</taxon>
    </lineage>
</organism>
<dbReference type="InterPro" id="IPR016155">
    <property type="entry name" value="Mopterin_synth/thiamin_S_b"/>
</dbReference>
<dbReference type="InterPro" id="IPR010035">
    <property type="entry name" value="Thi_S"/>
</dbReference>
<dbReference type="NCBIfam" id="TIGR01683">
    <property type="entry name" value="thiS"/>
    <property type="match status" value="1"/>
</dbReference>
<name>A0A562S3M6_9BACT</name>
<sequence>MQIIVNGKEEVLEKSTDILAFLQSKKLEPDTVVVELNGLIIEKNRFPETLLKSRDQVEILRFVGGG</sequence>
<dbReference type="EMBL" id="VLLC01000004">
    <property type="protein sequence ID" value="TWI75424.1"/>
    <property type="molecule type" value="Genomic_DNA"/>
</dbReference>
<dbReference type="AlphaFoldDB" id="A0A562S3M6"/>
<dbReference type="Gene3D" id="3.10.20.30">
    <property type="match status" value="1"/>
</dbReference>
<proteinExistence type="predicted"/>
<comment type="caution">
    <text evidence="1">The sequence shown here is derived from an EMBL/GenBank/DDBJ whole genome shotgun (WGS) entry which is preliminary data.</text>
</comment>
<dbReference type="PANTHER" id="PTHR34472">
    <property type="entry name" value="SULFUR CARRIER PROTEIN THIS"/>
    <property type="match status" value="1"/>
</dbReference>
<protein>
    <submittedName>
        <fullName evidence="1">Sulfur carrier protein</fullName>
    </submittedName>
</protein>
<dbReference type="PANTHER" id="PTHR34472:SF1">
    <property type="entry name" value="SULFUR CARRIER PROTEIN THIS"/>
    <property type="match status" value="1"/>
</dbReference>
<dbReference type="RefSeq" id="WP_144682697.1">
    <property type="nucleotide sequence ID" value="NZ_VLLC01000004.1"/>
</dbReference>
<evidence type="ECO:0000313" key="1">
    <source>
        <dbReference type="EMBL" id="TWI75424.1"/>
    </source>
</evidence>
<accession>A0A562S3M6</accession>
<dbReference type="OrthoDB" id="197113at2"/>
<evidence type="ECO:0000313" key="2">
    <source>
        <dbReference type="Proteomes" id="UP000318307"/>
    </source>
</evidence>
<dbReference type="InterPro" id="IPR012675">
    <property type="entry name" value="Beta-grasp_dom_sf"/>
</dbReference>
<reference evidence="1 2" key="1">
    <citation type="submission" date="2019-07" db="EMBL/GenBank/DDBJ databases">
        <title>Genome sequencing of 100 strains of the haloalkaliphilic chemolithoautotrophic sulfur-oxidizing bacterium Thioalkalivibrio.</title>
        <authorList>
            <person name="Muyzer G."/>
        </authorList>
    </citation>
    <scope>NUCLEOTIDE SEQUENCE [LARGE SCALE GENOMIC DNA]</scope>
    <source>
        <strain evidence="1 2">ASO4-4</strain>
    </source>
</reference>
<keyword evidence="2" id="KW-1185">Reference proteome</keyword>
<dbReference type="Pfam" id="PF02597">
    <property type="entry name" value="ThiS"/>
    <property type="match status" value="1"/>
</dbReference>
<dbReference type="Proteomes" id="UP000318307">
    <property type="component" value="Unassembled WGS sequence"/>
</dbReference>
<dbReference type="SUPFAM" id="SSF54285">
    <property type="entry name" value="MoaD/ThiS"/>
    <property type="match status" value="1"/>
</dbReference>